<gene>
    <name evidence="4" type="primary">UMSBP1</name>
    <name evidence="4" type="ORF">FOL47_007465</name>
</gene>
<feature type="domain" description="CCHC-type" evidence="3">
    <location>
        <begin position="316"/>
        <end position="332"/>
    </location>
</feature>
<feature type="domain" description="CCHC-type" evidence="3">
    <location>
        <begin position="346"/>
        <end position="361"/>
    </location>
</feature>
<dbReference type="GO" id="GO:0008270">
    <property type="term" value="F:zinc ion binding"/>
    <property type="evidence" value="ECO:0007669"/>
    <property type="project" value="UniProtKB-KW"/>
</dbReference>
<evidence type="ECO:0000313" key="5">
    <source>
        <dbReference type="Proteomes" id="UP000591131"/>
    </source>
</evidence>
<protein>
    <submittedName>
        <fullName evidence="4">Universal minicircle sequence binding protein</fullName>
    </submittedName>
</protein>
<dbReference type="InterPro" id="IPR036875">
    <property type="entry name" value="Znf_CCHC_sf"/>
</dbReference>
<dbReference type="GO" id="GO:0003676">
    <property type="term" value="F:nucleic acid binding"/>
    <property type="evidence" value="ECO:0007669"/>
    <property type="project" value="InterPro"/>
</dbReference>
<accession>A0A7J6LKC3</accession>
<organism evidence="4 5">
    <name type="scientific">Perkinsus chesapeaki</name>
    <name type="common">Clam parasite</name>
    <name type="synonym">Perkinsus andrewsi</name>
    <dbReference type="NCBI Taxonomy" id="330153"/>
    <lineage>
        <taxon>Eukaryota</taxon>
        <taxon>Sar</taxon>
        <taxon>Alveolata</taxon>
        <taxon>Perkinsozoa</taxon>
        <taxon>Perkinsea</taxon>
        <taxon>Perkinsida</taxon>
        <taxon>Perkinsidae</taxon>
        <taxon>Perkinsus</taxon>
    </lineage>
</organism>
<dbReference type="OrthoDB" id="422936at2759"/>
<keyword evidence="1" id="KW-0479">Metal-binding</keyword>
<dbReference type="Gene3D" id="4.10.60.10">
    <property type="entry name" value="Zinc finger, CCHC-type"/>
    <property type="match status" value="5"/>
</dbReference>
<feature type="domain" description="CCHC-type" evidence="3">
    <location>
        <begin position="390"/>
        <end position="405"/>
    </location>
</feature>
<evidence type="ECO:0000256" key="1">
    <source>
        <dbReference type="PROSITE-ProRule" id="PRU00047"/>
    </source>
</evidence>
<dbReference type="InterPro" id="IPR001878">
    <property type="entry name" value="Znf_CCHC"/>
</dbReference>
<keyword evidence="1" id="KW-0862">Zinc</keyword>
<feature type="region of interest" description="Disordered" evidence="2">
    <location>
        <begin position="404"/>
        <end position="423"/>
    </location>
</feature>
<comment type="caution">
    <text evidence="4">The sequence shown here is derived from an EMBL/GenBank/DDBJ whole genome shotgun (WGS) entry which is preliminary data.</text>
</comment>
<keyword evidence="1" id="KW-0863">Zinc-finger</keyword>
<evidence type="ECO:0000313" key="4">
    <source>
        <dbReference type="EMBL" id="KAF4659739.1"/>
    </source>
</evidence>
<reference evidence="4 5" key="1">
    <citation type="submission" date="2020-04" db="EMBL/GenBank/DDBJ databases">
        <title>Perkinsus chesapeaki whole genome sequence.</title>
        <authorList>
            <person name="Bogema D.R."/>
        </authorList>
    </citation>
    <scope>NUCLEOTIDE SEQUENCE [LARGE SCALE GENOMIC DNA]</scope>
    <source>
        <strain evidence="4">ATCC PRA-425</strain>
    </source>
</reference>
<feature type="compositionally biased region" description="Basic and acidic residues" evidence="2">
    <location>
        <begin position="404"/>
        <end position="422"/>
    </location>
</feature>
<dbReference type="PANTHER" id="PTHR23002">
    <property type="entry name" value="ZINC FINGER CCHC DOMAIN CONTAINING PROTEIN"/>
    <property type="match status" value="1"/>
</dbReference>
<proteinExistence type="predicted"/>
<dbReference type="SUPFAM" id="SSF57756">
    <property type="entry name" value="Retrovirus zinc finger-like domains"/>
    <property type="match status" value="3"/>
</dbReference>
<dbReference type="AlphaFoldDB" id="A0A7J6LKC3"/>
<dbReference type="Pfam" id="PF00098">
    <property type="entry name" value="zf-CCHC"/>
    <property type="match status" value="5"/>
</dbReference>
<dbReference type="SMART" id="SM00343">
    <property type="entry name" value="ZnF_C2HC"/>
    <property type="match status" value="5"/>
</dbReference>
<dbReference type="PROSITE" id="PS50158">
    <property type="entry name" value="ZF_CCHC"/>
    <property type="match status" value="5"/>
</dbReference>
<sequence length="441" mass="49529">MASAPSGLHGGAYQGEVRSVSIDALIAQVEATWELYRQYLAVTNRASVVCEKIDDIMKRDPRRERMIRIERLRTRRQELALAIHAEKTKRDGLQRKLRSVELNKDECNDSIVKVAERQLQSLGYRVKMKPMANAEKLERALRSMVFCRYYIRLVMLKEITNELYPIENCSGRYRTIRGFPMITGIGGAMKPQAMDQFPSVAVLYLAHLTSMVSYILGVPFGFDKSEGDPMHMLASSDRSTVLSGARLLEETIRALLVARDCHVPKTHGAEILPLELMEILLKREMHSGPVIIRFLEMTDTAATPTTTTTEHVSSSKCFICNEPGHFARDCPQASSTRPSGRRPMNCYNCGKPDHLARDCPNEQTNQRPCFKCGQVGHFARDCTAPDTRACFRCGETGHLARDCPNEDTRPEAERAPRGRGAEGKSCFKCGQTGHFARDCPN</sequence>
<evidence type="ECO:0000259" key="3">
    <source>
        <dbReference type="PROSITE" id="PS50158"/>
    </source>
</evidence>
<dbReference type="Proteomes" id="UP000591131">
    <property type="component" value="Unassembled WGS sequence"/>
</dbReference>
<dbReference type="EMBL" id="JAAPAO010000441">
    <property type="protein sequence ID" value="KAF4659739.1"/>
    <property type="molecule type" value="Genomic_DNA"/>
</dbReference>
<feature type="domain" description="CCHC-type" evidence="3">
    <location>
        <begin position="426"/>
        <end position="441"/>
    </location>
</feature>
<dbReference type="InterPro" id="IPR051714">
    <property type="entry name" value="Znf_CCHC_NABP"/>
</dbReference>
<evidence type="ECO:0000256" key="2">
    <source>
        <dbReference type="SAM" id="MobiDB-lite"/>
    </source>
</evidence>
<name>A0A7J6LKC3_PERCH</name>
<keyword evidence="5" id="KW-1185">Reference proteome</keyword>
<feature type="domain" description="CCHC-type" evidence="3">
    <location>
        <begin position="369"/>
        <end position="382"/>
    </location>
</feature>